<dbReference type="CDD" id="cd00030">
    <property type="entry name" value="C2"/>
    <property type="match status" value="1"/>
</dbReference>
<feature type="transmembrane region" description="Helical" evidence="9">
    <location>
        <begin position="354"/>
        <end position="376"/>
    </location>
</feature>
<comment type="subcellular location">
    <subcellularLocation>
        <location evidence="1">Membrane</location>
        <topology evidence="1">Multi-pass membrane protein</topology>
    </subcellularLocation>
</comment>
<evidence type="ECO:0000256" key="6">
    <source>
        <dbReference type="ARBA" id="ARBA00023065"/>
    </source>
</evidence>
<gene>
    <name evidence="11" type="ORF">TrCOL_g6823</name>
</gene>
<evidence type="ECO:0000313" key="11">
    <source>
        <dbReference type="EMBL" id="GMI32169.1"/>
    </source>
</evidence>
<proteinExistence type="predicted"/>
<dbReference type="GO" id="GO:0022841">
    <property type="term" value="F:potassium ion leak channel activity"/>
    <property type="evidence" value="ECO:0007669"/>
    <property type="project" value="TreeGrafter"/>
</dbReference>
<dbReference type="GO" id="GO:0030322">
    <property type="term" value="P:stabilization of membrane potential"/>
    <property type="evidence" value="ECO:0007669"/>
    <property type="project" value="TreeGrafter"/>
</dbReference>
<evidence type="ECO:0000256" key="4">
    <source>
        <dbReference type="ARBA" id="ARBA00022837"/>
    </source>
</evidence>
<keyword evidence="5 9" id="KW-1133">Transmembrane helix</keyword>
<feature type="transmembrane region" description="Helical" evidence="9">
    <location>
        <begin position="501"/>
        <end position="525"/>
    </location>
</feature>
<organism evidence="11 12">
    <name type="scientific">Triparma columacea</name>
    <dbReference type="NCBI Taxonomy" id="722753"/>
    <lineage>
        <taxon>Eukaryota</taxon>
        <taxon>Sar</taxon>
        <taxon>Stramenopiles</taxon>
        <taxon>Ochrophyta</taxon>
        <taxon>Bolidophyceae</taxon>
        <taxon>Parmales</taxon>
        <taxon>Triparmaceae</taxon>
        <taxon>Triparma</taxon>
    </lineage>
</organism>
<dbReference type="AlphaFoldDB" id="A0A9W7G4I3"/>
<keyword evidence="8" id="KW-0407">Ion channel</keyword>
<dbReference type="SUPFAM" id="SSF47473">
    <property type="entry name" value="EF-hand"/>
    <property type="match status" value="1"/>
</dbReference>
<dbReference type="Gene3D" id="1.10.287.70">
    <property type="match status" value="2"/>
</dbReference>
<dbReference type="InterPro" id="IPR013099">
    <property type="entry name" value="K_chnl_dom"/>
</dbReference>
<sequence length="652" mass="72388">MRTASSVVQGEISVGLRFFDMKKELRKNESYDEEEQKREANEIAVQSEIQGGVQGMKSKPYVPKSLGTWLYVEIESCRGLGKADRFGHSDPFVIFKVGNVELARTEVINDCANPEWFTECFELPSSHFDFDNTELKMEVWDMDVTEVGSFLGCATFGKDDFKFSDDIITVTKPLQKDETVDDGKGTPEVPSSRTSTSFFQRMENHNNPESLGFIGLKNKAGASPGGGSGGGKGKASWQSLKYKVKEHASELGTYKVPNPQPTRRSQRSKLKYENVKSSRRTLCIAAGIIASYLLVGMISFSFIFEEWTLVDSLYFSVVTFTTVGYGDLYPGVDYVNPNTNETFALRPAEERVGSQLFCSLFSLLGIAIIGYALQILGQQFVEAQMSALQNAANNQKPVNMVGGELDFAATDTEDEKERKMIQSAINAKKQEEEQKKEDALERRKAIGKIIVPIIALFMVGALVFGALEGWPFVEALYWCIITAASIGYGEYSPVKQGSRALAIFFIPLSVGIIGQGLAGIVNIFIEEEIKKANLKLMGRELTIEDLDEMNTDDDGEVSELEFVEFMLKKMNKVDQSLLNDLHTQFRKMDADGSGSLQKSDLELLARRKLAVRRKLTLAAYKTEITTKARRASAQGNQITEEVVKTAKISPEG</sequence>
<comment type="caution">
    <text evidence="11">The sequence shown here is derived from an EMBL/GenBank/DDBJ whole genome shotgun (WGS) entry which is preliminary data.</text>
</comment>
<evidence type="ECO:0000256" key="1">
    <source>
        <dbReference type="ARBA" id="ARBA00004141"/>
    </source>
</evidence>
<dbReference type="PANTHER" id="PTHR11003:SF291">
    <property type="entry name" value="IP11374P"/>
    <property type="match status" value="1"/>
</dbReference>
<evidence type="ECO:0000256" key="9">
    <source>
        <dbReference type="SAM" id="Phobius"/>
    </source>
</evidence>
<dbReference type="Pfam" id="PF07885">
    <property type="entry name" value="Ion_trans_2"/>
    <property type="match status" value="2"/>
</dbReference>
<dbReference type="GO" id="GO:0015271">
    <property type="term" value="F:outward rectifier potassium channel activity"/>
    <property type="evidence" value="ECO:0007669"/>
    <property type="project" value="TreeGrafter"/>
</dbReference>
<dbReference type="InterPro" id="IPR003280">
    <property type="entry name" value="2pore_dom_K_chnl"/>
</dbReference>
<dbReference type="Pfam" id="PF00168">
    <property type="entry name" value="C2"/>
    <property type="match status" value="1"/>
</dbReference>
<name>A0A9W7G4I3_9STRA</name>
<dbReference type="PANTHER" id="PTHR11003">
    <property type="entry name" value="POTASSIUM CHANNEL, SUBFAMILY K"/>
    <property type="match status" value="1"/>
</dbReference>
<dbReference type="Proteomes" id="UP001165065">
    <property type="component" value="Unassembled WGS sequence"/>
</dbReference>
<evidence type="ECO:0000256" key="2">
    <source>
        <dbReference type="ARBA" id="ARBA00022448"/>
    </source>
</evidence>
<dbReference type="GO" id="GO:0005886">
    <property type="term" value="C:plasma membrane"/>
    <property type="evidence" value="ECO:0007669"/>
    <property type="project" value="TreeGrafter"/>
</dbReference>
<keyword evidence="6" id="KW-0406">Ion transport</keyword>
<dbReference type="Gene3D" id="2.60.40.150">
    <property type="entry name" value="C2 domain"/>
    <property type="match status" value="1"/>
</dbReference>
<dbReference type="InterPro" id="IPR000008">
    <property type="entry name" value="C2_dom"/>
</dbReference>
<evidence type="ECO:0000256" key="3">
    <source>
        <dbReference type="ARBA" id="ARBA00022692"/>
    </source>
</evidence>
<reference evidence="12" key="1">
    <citation type="journal article" date="2023" name="Commun. Biol.">
        <title>Genome analysis of Parmales, the sister group of diatoms, reveals the evolutionary specialization of diatoms from phago-mixotrophs to photoautotrophs.</title>
        <authorList>
            <person name="Ban H."/>
            <person name="Sato S."/>
            <person name="Yoshikawa S."/>
            <person name="Yamada K."/>
            <person name="Nakamura Y."/>
            <person name="Ichinomiya M."/>
            <person name="Sato N."/>
            <person name="Blanc-Mathieu R."/>
            <person name="Endo H."/>
            <person name="Kuwata A."/>
            <person name="Ogata H."/>
        </authorList>
    </citation>
    <scope>NUCLEOTIDE SEQUENCE [LARGE SCALE GENOMIC DNA]</scope>
</reference>
<evidence type="ECO:0000256" key="8">
    <source>
        <dbReference type="ARBA" id="ARBA00023303"/>
    </source>
</evidence>
<keyword evidence="4" id="KW-0106">Calcium</keyword>
<dbReference type="Gene3D" id="1.10.238.10">
    <property type="entry name" value="EF-hand"/>
    <property type="match status" value="1"/>
</dbReference>
<feature type="domain" description="C2" evidence="10">
    <location>
        <begin position="51"/>
        <end position="171"/>
    </location>
</feature>
<dbReference type="InterPro" id="IPR011992">
    <property type="entry name" value="EF-hand-dom_pair"/>
</dbReference>
<dbReference type="InterPro" id="IPR035892">
    <property type="entry name" value="C2_domain_sf"/>
</dbReference>
<protein>
    <recommendedName>
        <fullName evidence="10">C2 domain-containing protein</fullName>
    </recommendedName>
</protein>
<dbReference type="SUPFAM" id="SSF49562">
    <property type="entry name" value="C2 domain (Calcium/lipid-binding domain, CaLB)"/>
    <property type="match status" value="1"/>
</dbReference>
<dbReference type="GO" id="GO:0005737">
    <property type="term" value="C:cytoplasm"/>
    <property type="evidence" value="ECO:0007669"/>
    <property type="project" value="UniProtKB-ARBA"/>
</dbReference>
<evidence type="ECO:0000256" key="7">
    <source>
        <dbReference type="ARBA" id="ARBA00023136"/>
    </source>
</evidence>
<keyword evidence="7 9" id="KW-0472">Membrane</keyword>
<dbReference type="SUPFAM" id="SSF81324">
    <property type="entry name" value="Voltage-gated potassium channels"/>
    <property type="match status" value="2"/>
</dbReference>
<evidence type="ECO:0000259" key="10">
    <source>
        <dbReference type="PROSITE" id="PS50004"/>
    </source>
</evidence>
<dbReference type="SMART" id="SM00239">
    <property type="entry name" value="C2"/>
    <property type="match status" value="1"/>
</dbReference>
<evidence type="ECO:0000256" key="5">
    <source>
        <dbReference type="ARBA" id="ARBA00022989"/>
    </source>
</evidence>
<dbReference type="OrthoDB" id="43525at2759"/>
<dbReference type="PROSITE" id="PS50004">
    <property type="entry name" value="C2"/>
    <property type="match status" value="1"/>
</dbReference>
<accession>A0A9W7G4I3</accession>
<evidence type="ECO:0000313" key="12">
    <source>
        <dbReference type="Proteomes" id="UP001165065"/>
    </source>
</evidence>
<feature type="transmembrane region" description="Helical" evidence="9">
    <location>
        <begin position="281"/>
        <end position="304"/>
    </location>
</feature>
<keyword evidence="12" id="KW-1185">Reference proteome</keyword>
<dbReference type="EMBL" id="BRYA01000773">
    <property type="protein sequence ID" value="GMI32169.1"/>
    <property type="molecule type" value="Genomic_DNA"/>
</dbReference>
<keyword evidence="2" id="KW-0813">Transport</keyword>
<feature type="transmembrane region" description="Helical" evidence="9">
    <location>
        <begin position="445"/>
        <end position="464"/>
    </location>
</feature>
<keyword evidence="3 9" id="KW-0812">Transmembrane</keyword>
<dbReference type="PROSITE" id="PS00018">
    <property type="entry name" value="EF_HAND_1"/>
    <property type="match status" value="1"/>
</dbReference>
<dbReference type="InterPro" id="IPR018247">
    <property type="entry name" value="EF_Hand_1_Ca_BS"/>
</dbReference>